<dbReference type="Proteomes" id="UP001259572">
    <property type="component" value="Unassembled WGS sequence"/>
</dbReference>
<dbReference type="EC" id="4.3.1.17" evidence="3"/>
<dbReference type="PANTHER" id="PTHR48078">
    <property type="entry name" value="THREONINE DEHYDRATASE, MITOCHONDRIAL-RELATED"/>
    <property type="match status" value="1"/>
</dbReference>
<dbReference type="Pfam" id="PF00291">
    <property type="entry name" value="PALP"/>
    <property type="match status" value="1"/>
</dbReference>
<evidence type="ECO:0000256" key="1">
    <source>
        <dbReference type="ARBA" id="ARBA00001933"/>
    </source>
</evidence>
<sequence length="317" mass="32522">MMMHDGSGNGLYIQTPIAESQPLNARAGRRVLFKMECHQPSGSFKMRGVSHLMSTHKEAGVTQFISSSGGNAGLAVAHCAARLGVSATVFVPDTTSLHVRGLLAGLGADVRVAGSVWNEADAAARALRASSDAIYVSPFDDPLLWEGHSTMIDEAAVQMDRPDAVIVSVGGGGMMCGVLQGMHRNGWADVPVVAVETDGAASFAAAVAAGRPVSIGAITSIAKTLGSLQVADAAFEWTKRHDIRSAVLSDRQAIQGCLAFADDLHVLVEPACGVSVALAEQGHPALGDAGTVLVIACGGSAVSARQTGEWALAEATA</sequence>
<protein>
    <recommendedName>
        <fullName evidence="3">L-serine ammonia-lyase</fullName>
        <ecNumber evidence="3">4.3.1.17</ecNumber>
    </recommendedName>
</protein>
<gene>
    <name evidence="8" type="ORF">RQX22_17135</name>
</gene>
<name>A0ABU3QBC4_9SPHN</name>
<dbReference type="Gene3D" id="3.40.50.1100">
    <property type="match status" value="2"/>
</dbReference>
<comment type="catalytic activity">
    <reaction evidence="6">
        <text>L-serine = pyruvate + NH4(+)</text>
        <dbReference type="Rhea" id="RHEA:19169"/>
        <dbReference type="ChEBI" id="CHEBI:15361"/>
        <dbReference type="ChEBI" id="CHEBI:28938"/>
        <dbReference type="ChEBI" id="CHEBI:33384"/>
        <dbReference type="EC" id="4.3.1.17"/>
    </reaction>
</comment>
<evidence type="ECO:0000259" key="7">
    <source>
        <dbReference type="Pfam" id="PF00291"/>
    </source>
</evidence>
<dbReference type="InterPro" id="IPR050147">
    <property type="entry name" value="Ser/Thr_Dehydratase"/>
</dbReference>
<dbReference type="RefSeq" id="WP_315728090.1">
    <property type="nucleotide sequence ID" value="NZ_JAVUPU010000011.1"/>
</dbReference>
<dbReference type="EMBL" id="JAVUPU010000011">
    <property type="protein sequence ID" value="MDT9600689.1"/>
    <property type="molecule type" value="Genomic_DNA"/>
</dbReference>
<evidence type="ECO:0000256" key="2">
    <source>
        <dbReference type="ARBA" id="ARBA00010869"/>
    </source>
</evidence>
<organism evidence="8 9">
    <name type="scientific">Sphingosinicella rhizophila</name>
    <dbReference type="NCBI Taxonomy" id="3050082"/>
    <lineage>
        <taxon>Bacteria</taxon>
        <taxon>Pseudomonadati</taxon>
        <taxon>Pseudomonadota</taxon>
        <taxon>Alphaproteobacteria</taxon>
        <taxon>Sphingomonadales</taxon>
        <taxon>Sphingosinicellaceae</taxon>
        <taxon>Sphingosinicella</taxon>
    </lineage>
</organism>
<dbReference type="SUPFAM" id="SSF53686">
    <property type="entry name" value="Tryptophan synthase beta subunit-like PLP-dependent enzymes"/>
    <property type="match status" value="1"/>
</dbReference>
<evidence type="ECO:0000313" key="9">
    <source>
        <dbReference type="Proteomes" id="UP001259572"/>
    </source>
</evidence>
<evidence type="ECO:0000256" key="4">
    <source>
        <dbReference type="ARBA" id="ARBA00022898"/>
    </source>
</evidence>
<keyword evidence="9" id="KW-1185">Reference proteome</keyword>
<comment type="cofactor">
    <cofactor evidence="1">
        <name>pyridoxal 5'-phosphate</name>
        <dbReference type="ChEBI" id="CHEBI:597326"/>
    </cofactor>
</comment>
<dbReference type="PANTHER" id="PTHR48078:SF2">
    <property type="entry name" value="CATABOLIC L-SERINE_THREONINE DEHYDRATASE"/>
    <property type="match status" value="1"/>
</dbReference>
<evidence type="ECO:0000256" key="6">
    <source>
        <dbReference type="ARBA" id="ARBA00049406"/>
    </source>
</evidence>
<keyword evidence="4" id="KW-0663">Pyridoxal phosphate</keyword>
<accession>A0ABU3QBC4</accession>
<evidence type="ECO:0000256" key="5">
    <source>
        <dbReference type="ARBA" id="ARBA00023239"/>
    </source>
</evidence>
<dbReference type="InterPro" id="IPR036052">
    <property type="entry name" value="TrpB-like_PALP_sf"/>
</dbReference>
<reference evidence="8 9" key="1">
    <citation type="submission" date="2023-05" db="EMBL/GenBank/DDBJ databases">
        <authorList>
            <person name="Guo Y."/>
        </authorList>
    </citation>
    <scope>NUCLEOTIDE SEQUENCE [LARGE SCALE GENOMIC DNA]</scope>
    <source>
        <strain evidence="8 9">GR2756</strain>
    </source>
</reference>
<comment type="similarity">
    <text evidence="2">Belongs to the serine/threonine dehydratase family.</text>
</comment>
<evidence type="ECO:0000256" key="3">
    <source>
        <dbReference type="ARBA" id="ARBA00012093"/>
    </source>
</evidence>
<evidence type="ECO:0000313" key="8">
    <source>
        <dbReference type="EMBL" id="MDT9600689.1"/>
    </source>
</evidence>
<feature type="domain" description="Tryptophan synthase beta chain-like PALP" evidence="7">
    <location>
        <begin position="12"/>
        <end position="298"/>
    </location>
</feature>
<keyword evidence="5" id="KW-0456">Lyase</keyword>
<dbReference type="InterPro" id="IPR001926">
    <property type="entry name" value="TrpB-like_PALP"/>
</dbReference>
<proteinExistence type="inferred from homology"/>
<comment type="caution">
    <text evidence="8">The sequence shown here is derived from an EMBL/GenBank/DDBJ whole genome shotgun (WGS) entry which is preliminary data.</text>
</comment>